<name>A0A1X7E427_9BACT</name>
<keyword evidence="1" id="KW-1133">Transmembrane helix</keyword>
<dbReference type="EMBL" id="FWZU01000004">
    <property type="protein sequence ID" value="SMF26369.1"/>
    <property type="molecule type" value="Genomic_DNA"/>
</dbReference>
<proteinExistence type="predicted"/>
<evidence type="ECO:0000313" key="3">
    <source>
        <dbReference type="Proteomes" id="UP000192906"/>
    </source>
</evidence>
<sequence length="93" mass="10685">MVSLNYLARWSMTLFGFVSIAYGIFKNNFKSDNSQGLICPVCEKSFSPGIFRMPKNKLCPNCKIELEPIEGFYDRHPELREATNEKSNKNKTT</sequence>
<organism evidence="2 3">
    <name type="scientific">Desulfovibrio gilichinskyi</name>
    <dbReference type="NCBI Taxonomy" id="1519643"/>
    <lineage>
        <taxon>Bacteria</taxon>
        <taxon>Pseudomonadati</taxon>
        <taxon>Thermodesulfobacteriota</taxon>
        <taxon>Desulfovibrionia</taxon>
        <taxon>Desulfovibrionales</taxon>
        <taxon>Desulfovibrionaceae</taxon>
        <taxon>Desulfovibrio</taxon>
    </lineage>
</organism>
<protein>
    <submittedName>
        <fullName evidence="2">Uncharacterized protein</fullName>
    </submittedName>
</protein>
<dbReference type="AlphaFoldDB" id="A0A1X7E427"/>
<gene>
    <name evidence="2" type="ORF">SAMN06295933_2561</name>
</gene>
<dbReference type="Proteomes" id="UP000192906">
    <property type="component" value="Unassembled WGS sequence"/>
</dbReference>
<keyword evidence="1" id="KW-0812">Transmembrane</keyword>
<accession>A0A1X7E427</accession>
<reference evidence="3" key="1">
    <citation type="submission" date="2017-04" db="EMBL/GenBank/DDBJ databases">
        <authorList>
            <person name="Varghese N."/>
            <person name="Submissions S."/>
        </authorList>
    </citation>
    <scope>NUCLEOTIDE SEQUENCE [LARGE SCALE GENOMIC DNA]</scope>
    <source>
        <strain evidence="3">K3S</strain>
    </source>
</reference>
<keyword evidence="1" id="KW-0472">Membrane</keyword>
<feature type="transmembrane region" description="Helical" evidence="1">
    <location>
        <begin position="6"/>
        <end position="25"/>
    </location>
</feature>
<evidence type="ECO:0000256" key="1">
    <source>
        <dbReference type="SAM" id="Phobius"/>
    </source>
</evidence>
<keyword evidence="3" id="KW-1185">Reference proteome</keyword>
<dbReference type="STRING" id="1519643.SAMN06295933_2561"/>
<evidence type="ECO:0000313" key="2">
    <source>
        <dbReference type="EMBL" id="SMF26369.1"/>
    </source>
</evidence>